<dbReference type="PANTHER" id="PTHR18901">
    <property type="entry name" value="2-DEOXYGLUCOSE-6-PHOSPHATE PHOSPHATASE 2"/>
    <property type="match status" value="1"/>
</dbReference>
<dbReference type="CDD" id="cd07505">
    <property type="entry name" value="HAD_BPGM-like"/>
    <property type="match status" value="1"/>
</dbReference>
<accession>A0ABR9IUJ9</accession>
<gene>
    <name evidence="1" type="ORF">H4W29_004046</name>
</gene>
<dbReference type="SFLD" id="SFLDS00003">
    <property type="entry name" value="Haloacid_Dehalogenase"/>
    <property type="match status" value="1"/>
</dbReference>
<dbReference type="InterPro" id="IPR036412">
    <property type="entry name" value="HAD-like_sf"/>
</dbReference>
<sequence length="227" mass="24632">MKRLPRIPQAVLFDMDGVIFDTETLYRDATIAAARHAGFQLPQSVYLETIGLPAPAVRELLLAQFGKDAPLEDFWRHASELFEQMAQTDLRTKPGLPEILSLLETEQIRSAIVTSSDRALVEAHLSVAGLQGRFETIIAYGDYIAGKPHPAPYLLAAERLGLPIGDCVALEDSRNGVLSASSARAMTIMVPDLVQPGRDISGLCECIATDLHAVRELISNSLADLVG</sequence>
<proteinExistence type="predicted"/>
<keyword evidence="2" id="KW-1185">Reference proteome</keyword>
<name>A0ABR9IUJ9_RHIVS</name>
<dbReference type="SUPFAM" id="SSF56784">
    <property type="entry name" value="HAD-like"/>
    <property type="match status" value="1"/>
</dbReference>
<dbReference type="Pfam" id="PF00702">
    <property type="entry name" value="Hydrolase"/>
    <property type="match status" value="1"/>
</dbReference>
<dbReference type="InterPro" id="IPR023214">
    <property type="entry name" value="HAD_sf"/>
</dbReference>
<dbReference type="PANTHER" id="PTHR18901:SF38">
    <property type="entry name" value="PSEUDOURIDINE-5'-PHOSPHATASE"/>
    <property type="match status" value="1"/>
</dbReference>
<dbReference type="RefSeq" id="WP_192730503.1">
    <property type="nucleotide sequence ID" value="NZ_BAAAVL010000014.1"/>
</dbReference>
<evidence type="ECO:0000313" key="1">
    <source>
        <dbReference type="EMBL" id="MBE1506865.1"/>
    </source>
</evidence>
<dbReference type="Gene3D" id="3.40.50.1000">
    <property type="entry name" value="HAD superfamily/HAD-like"/>
    <property type="match status" value="1"/>
</dbReference>
<keyword evidence="1" id="KW-0378">Hydrolase</keyword>
<dbReference type="GO" id="GO:0016787">
    <property type="term" value="F:hydrolase activity"/>
    <property type="evidence" value="ECO:0007669"/>
    <property type="project" value="UniProtKB-KW"/>
</dbReference>
<dbReference type="EMBL" id="JADBEC010000001">
    <property type="protein sequence ID" value="MBE1506865.1"/>
    <property type="molecule type" value="Genomic_DNA"/>
</dbReference>
<dbReference type="Gene3D" id="1.10.150.240">
    <property type="entry name" value="Putative phosphatase, domain 2"/>
    <property type="match status" value="1"/>
</dbReference>
<reference evidence="1 2" key="1">
    <citation type="submission" date="2020-10" db="EMBL/GenBank/DDBJ databases">
        <title>Sequencing the genomes of 1000 actinobacteria strains.</title>
        <authorList>
            <person name="Klenk H.-P."/>
        </authorList>
    </citation>
    <scope>NUCLEOTIDE SEQUENCE [LARGE SCALE GENOMIC DNA]</scope>
    <source>
        <strain evidence="1 2">DSM 7307</strain>
    </source>
</reference>
<dbReference type="InterPro" id="IPR023198">
    <property type="entry name" value="PGP-like_dom2"/>
</dbReference>
<organism evidence="1 2">
    <name type="scientific">Rhizobium viscosum</name>
    <name type="common">Arthrobacter viscosus</name>
    <dbReference type="NCBI Taxonomy" id="1673"/>
    <lineage>
        <taxon>Bacteria</taxon>
        <taxon>Pseudomonadati</taxon>
        <taxon>Pseudomonadota</taxon>
        <taxon>Alphaproteobacteria</taxon>
        <taxon>Hyphomicrobiales</taxon>
        <taxon>Rhizobiaceae</taxon>
        <taxon>Rhizobium/Agrobacterium group</taxon>
        <taxon>Rhizobium</taxon>
    </lineage>
</organism>
<evidence type="ECO:0000313" key="2">
    <source>
        <dbReference type="Proteomes" id="UP000620262"/>
    </source>
</evidence>
<comment type="caution">
    <text evidence="1">The sequence shown here is derived from an EMBL/GenBank/DDBJ whole genome shotgun (WGS) entry which is preliminary data.</text>
</comment>
<dbReference type="Proteomes" id="UP000620262">
    <property type="component" value="Unassembled WGS sequence"/>
</dbReference>
<dbReference type="InterPro" id="IPR006439">
    <property type="entry name" value="HAD-SF_hydro_IA"/>
</dbReference>
<protein>
    <submittedName>
        <fullName evidence="1">HAD superfamily hydrolase (TIGR01509 family)</fullName>
    </submittedName>
</protein>
<dbReference type="SFLD" id="SFLDG01129">
    <property type="entry name" value="C1.5:_HAD__Beta-PGM__Phosphata"/>
    <property type="match status" value="1"/>
</dbReference>
<dbReference type="NCBIfam" id="TIGR01509">
    <property type="entry name" value="HAD-SF-IA-v3"/>
    <property type="match status" value="1"/>
</dbReference>